<feature type="transmembrane region" description="Helical" evidence="1">
    <location>
        <begin position="81"/>
        <end position="105"/>
    </location>
</feature>
<keyword evidence="1" id="KW-1133">Transmembrane helix</keyword>
<evidence type="ECO:0000256" key="1">
    <source>
        <dbReference type="SAM" id="Phobius"/>
    </source>
</evidence>
<reference evidence="2 3" key="1">
    <citation type="journal article" date="2016" name="Nat. Commun.">
        <title>Thousands of microbial genomes shed light on interconnected biogeochemical processes in an aquifer system.</title>
        <authorList>
            <person name="Anantharaman K."/>
            <person name="Brown C.T."/>
            <person name="Hug L.A."/>
            <person name="Sharon I."/>
            <person name="Castelle C.J."/>
            <person name="Probst A.J."/>
            <person name="Thomas B.C."/>
            <person name="Singh A."/>
            <person name="Wilkins M.J."/>
            <person name="Karaoz U."/>
            <person name="Brodie E.L."/>
            <person name="Williams K.H."/>
            <person name="Hubbard S.S."/>
            <person name="Banfield J.F."/>
        </authorList>
    </citation>
    <scope>NUCLEOTIDE SEQUENCE [LARGE SCALE GENOMIC DNA]</scope>
</reference>
<evidence type="ECO:0000313" key="3">
    <source>
        <dbReference type="Proteomes" id="UP000176705"/>
    </source>
</evidence>
<comment type="caution">
    <text evidence="2">The sequence shown here is derived from an EMBL/GenBank/DDBJ whole genome shotgun (WGS) entry which is preliminary data.</text>
</comment>
<dbReference type="Proteomes" id="UP000176705">
    <property type="component" value="Unassembled WGS sequence"/>
</dbReference>
<keyword evidence="1" id="KW-0472">Membrane</keyword>
<name>A0A1G2LEA8_9BACT</name>
<feature type="transmembrane region" description="Helical" evidence="1">
    <location>
        <begin position="20"/>
        <end position="42"/>
    </location>
</feature>
<accession>A0A1G2LEA8</accession>
<proteinExistence type="predicted"/>
<dbReference type="EMBL" id="MHQS01000006">
    <property type="protein sequence ID" value="OHA09161.1"/>
    <property type="molecule type" value="Genomic_DNA"/>
</dbReference>
<keyword evidence="1" id="KW-0812">Transmembrane</keyword>
<sequence>MNRVLFRFVYRIRTNDNWRWLTLASVATFSFVAMLAFFPYVFAPSETAGMRAERELYEYASRSWGEPSLTTRGWDDRFGGLLRVLGIAAATIFTLSTLVAAVYFFPAFGDDARRALEAARMKSWDRYGAEIRSTGFLMRLLAGERPPAGSSPAAPAPPSAGGGALTTGKYLTLELLSDFAQEFLAHWRR</sequence>
<organism evidence="2 3">
    <name type="scientific">Candidatus Sungbacteria bacterium RIFCSPLOWO2_01_FULL_59_16</name>
    <dbReference type="NCBI Taxonomy" id="1802280"/>
    <lineage>
        <taxon>Bacteria</taxon>
        <taxon>Candidatus Sungiibacteriota</taxon>
    </lineage>
</organism>
<dbReference type="AlphaFoldDB" id="A0A1G2LEA8"/>
<protein>
    <submittedName>
        <fullName evidence="2">Uncharacterized protein</fullName>
    </submittedName>
</protein>
<dbReference type="STRING" id="1802280.A3B37_01305"/>
<gene>
    <name evidence="2" type="ORF">A3B37_01305</name>
</gene>
<evidence type="ECO:0000313" key="2">
    <source>
        <dbReference type="EMBL" id="OHA09161.1"/>
    </source>
</evidence>